<evidence type="ECO:0000256" key="1">
    <source>
        <dbReference type="ARBA" id="ARBA00022670"/>
    </source>
</evidence>
<dbReference type="Proteomes" id="UP000028504">
    <property type="component" value="Chromosome"/>
</dbReference>
<sequence>MADQRNAAVSVPVEEVSQWNRDCGAEQSVRVSGNAAAQTDVDKLTLNRVVATGLDTSVSHKVDDWKVADQKRSGRCWIFAGLNSLRASVMQRENVKDFEFSQGFVHFFDKLEKANHFLVAMTELAGRDTDDRTVQRLLSAPVEDGGQWNMFVAVIQKYGVVPKYAMPETWSSEHTASLNRDLNTALRRGALRVRAAQAAGADVAQVRLEILRVVHRILVVHLGVPPEEFVWQYRDKDGQFHRAGKFSPRQFAQAYLPEDLADYVCVVNDPRNEYGRAYTVDQLGNVVGAPQVTYLNAPIEVLKKAAVASVVDGHPVWFGCQTTAFTERERGLWAADLFDRAGFYGLAPEELEMSKADRLLTGESLMEHAMVFTGVDLPDAEVRSSADLPEDVAEIAPRRWRVENSWGEEKADKGFWTMDDNWFEPYVFEVAVPPQYLPDDLLAARGQEPVVLPAWDPMGALA</sequence>
<dbReference type="InterPro" id="IPR000169">
    <property type="entry name" value="Pept_cys_AS"/>
</dbReference>
<organism evidence="5 6">
    <name type="scientific">Corynebacterium atypicum</name>
    <dbReference type="NCBI Taxonomy" id="191610"/>
    <lineage>
        <taxon>Bacteria</taxon>
        <taxon>Bacillati</taxon>
        <taxon>Actinomycetota</taxon>
        <taxon>Actinomycetes</taxon>
        <taxon>Mycobacteriales</taxon>
        <taxon>Corynebacteriaceae</taxon>
        <taxon>Corynebacterium</taxon>
    </lineage>
</organism>
<dbReference type="CDD" id="cd00585">
    <property type="entry name" value="Peptidase_C1B"/>
    <property type="match status" value="1"/>
</dbReference>
<evidence type="ECO:0000256" key="3">
    <source>
        <dbReference type="ARBA" id="ARBA00022807"/>
    </source>
</evidence>
<dbReference type="Gene3D" id="3.90.70.10">
    <property type="entry name" value="Cysteine proteinases"/>
    <property type="match status" value="1"/>
</dbReference>
<dbReference type="PIRSF" id="PIRSF005700">
    <property type="entry name" value="PepC"/>
    <property type="match status" value="1"/>
</dbReference>
<keyword evidence="4 5" id="KW-0031">Aminopeptidase</keyword>
<keyword evidence="6" id="KW-1185">Reference proteome</keyword>
<proteinExistence type="inferred from homology"/>
<dbReference type="InterPro" id="IPR004134">
    <property type="entry name" value="Peptidase_C1B"/>
</dbReference>
<keyword evidence="3 4" id="KW-0788">Thiol protease</keyword>
<evidence type="ECO:0000313" key="5">
    <source>
        <dbReference type="EMBL" id="AIG64661.1"/>
    </source>
</evidence>
<accession>A0ABM5QPB1</accession>
<dbReference type="PANTHER" id="PTHR10363">
    <property type="entry name" value="BLEOMYCIN HYDROLASE"/>
    <property type="match status" value="1"/>
</dbReference>
<dbReference type="GO" id="GO:0004177">
    <property type="term" value="F:aminopeptidase activity"/>
    <property type="evidence" value="ECO:0007669"/>
    <property type="project" value="UniProtKB-KW"/>
</dbReference>
<dbReference type="RefSeq" id="WP_038606653.1">
    <property type="nucleotide sequence ID" value="NZ_CP008944.1"/>
</dbReference>
<comment type="similarity">
    <text evidence="4">Belongs to the peptidase C1 family.</text>
</comment>
<evidence type="ECO:0000256" key="2">
    <source>
        <dbReference type="ARBA" id="ARBA00022801"/>
    </source>
</evidence>
<reference evidence="5 6" key="1">
    <citation type="submission" date="2014-07" db="EMBL/GenBank/DDBJ databases">
        <title>Complete genome sequence of Corynebacterium atypicum DSM 44849: identifiction of the mycolic acid biosynthesis genes.</title>
        <authorList>
            <person name="Tippelt A."/>
            <person name="Mollmann S."/>
            <person name="Albersmeier A."/>
            <person name="Jaenicke S."/>
            <person name="Ruckert C."/>
            <person name="Tauch A."/>
        </authorList>
    </citation>
    <scope>NUCLEOTIDE SEQUENCE [LARGE SCALE GENOMIC DNA]</scope>
    <source>
        <strain evidence="5 6">R2070</strain>
    </source>
</reference>
<dbReference type="SUPFAM" id="SSF54001">
    <property type="entry name" value="Cysteine proteinases"/>
    <property type="match status" value="1"/>
</dbReference>
<gene>
    <name evidence="5" type="ORF">CATYP_08895</name>
</gene>
<dbReference type="PROSITE" id="PS00139">
    <property type="entry name" value="THIOL_PROTEASE_CYS"/>
    <property type="match status" value="1"/>
</dbReference>
<keyword evidence="2 4" id="KW-0378">Hydrolase</keyword>
<dbReference type="EMBL" id="CP008944">
    <property type="protein sequence ID" value="AIG64661.1"/>
    <property type="molecule type" value="Genomic_DNA"/>
</dbReference>
<evidence type="ECO:0000256" key="4">
    <source>
        <dbReference type="PIRNR" id="PIRNR005700"/>
    </source>
</evidence>
<dbReference type="InterPro" id="IPR038765">
    <property type="entry name" value="Papain-like_cys_pep_sf"/>
</dbReference>
<name>A0ABM5QPB1_9CORY</name>
<dbReference type="Pfam" id="PF03051">
    <property type="entry name" value="Peptidase_C1_2"/>
    <property type="match status" value="1"/>
</dbReference>
<keyword evidence="1 4" id="KW-0645">Protease</keyword>
<dbReference type="PANTHER" id="PTHR10363:SF2">
    <property type="entry name" value="BLEOMYCIN HYDROLASE"/>
    <property type="match status" value="1"/>
</dbReference>
<protein>
    <recommendedName>
        <fullName evidence="4">Aminopeptidase</fullName>
    </recommendedName>
</protein>
<evidence type="ECO:0000313" key="6">
    <source>
        <dbReference type="Proteomes" id="UP000028504"/>
    </source>
</evidence>